<evidence type="ECO:0000313" key="2">
    <source>
        <dbReference type="EMBL" id="ORO50796.1"/>
    </source>
</evidence>
<sequence>YTVTEEAVAEYESTITDFTITNKYAPKAIDYKVTKVWKDANNQDGKRPESVTVQLFKSVDGSKPVAVEGKKLTLTAKDKTDANTWVASFTKLPQYEAGKEIAYSIKEVDVPAGYEASVTGQVVTNTHNPDTVILSGTKVWDDNNNQDGKRTRSVKVQILNG</sequence>
<protein>
    <recommendedName>
        <fullName evidence="1">CNA-B domain-containing protein</fullName>
    </recommendedName>
</protein>
<organism evidence="2 3">
    <name type="scientific">Streptococcus oralis subsp. tigurinus</name>
    <dbReference type="NCBI Taxonomy" id="1077464"/>
    <lineage>
        <taxon>Bacteria</taxon>
        <taxon>Bacillati</taxon>
        <taxon>Bacillota</taxon>
        <taxon>Bacilli</taxon>
        <taxon>Lactobacillales</taxon>
        <taxon>Streptococcaceae</taxon>
        <taxon>Streptococcus</taxon>
    </lineage>
</organism>
<reference evidence="2 3" key="1">
    <citation type="journal article" date="2016" name="Eur. J. Clin. Microbiol. Infect. Dis.">
        <title>Whole genome sequencing as a tool for phylogenetic analysis of clinical strains of Mitis group streptococci.</title>
        <authorList>
            <person name="Rasmussen L.H."/>
            <person name="Dargis R."/>
            <person name="Hojholt K."/>
            <person name="Christensen J.J."/>
            <person name="Skovgaard O."/>
            <person name="Justesen U.S."/>
            <person name="Rosenvinge F.S."/>
            <person name="Moser C."/>
            <person name="Lukjancenko O."/>
            <person name="Rasmussen S."/>
            <person name="Nielsen X.C."/>
        </authorList>
    </citation>
    <scope>NUCLEOTIDE SEQUENCE [LARGE SCALE GENOMIC DNA]</scope>
    <source>
        <strain evidence="2 3">OD_314165_09</strain>
    </source>
</reference>
<dbReference type="EMBL" id="NCUG01000006">
    <property type="protein sequence ID" value="ORO50796.1"/>
    <property type="molecule type" value="Genomic_DNA"/>
</dbReference>
<feature type="domain" description="CNA-B" evidence="1">
    <location>
        <begin position="32"/>
        <end position="126"/>
    </location>
</feature>
<dbReference type="Proteomes" id="UP000193030">
    <property type="component" value="Unassembled WGS sequence"/>
</dbReference>
<comment type="caution">
    <text evidence="2">The sequence shown here is derived from an EMBL/GenBank/DDBJ whole genome shotgun (WGS) entry which is preliminary data.</text>
</comment>
<dbReference type="SUPFAM" id="SSF49478">
    <property type="entry name" value="Cna protein B-type domain"/>
    <property type="match status" value="2"/>
</dbReference>
<feature type="domain" description="CNA-B" evidence="1">
    <location>
        <begin position="135"/>
        <end position="159"/>
    </location>
</feature>
<dbReference type="Pfam" id="PF05738">
    <property type="entry name" value="Cna_B"/>
    <property type="match status" value="2"/>
</dbReference>
<evidence type="ECO:0000259" key="1">
    <source>
        <dbReference type="Pfam" id="PF05738"/>
    </source>
</evidence>
<dbReference type="CDD" id="cd00222">
    <property type="entry name" value="CollagenBindB"/>
    <property type="match status" value="1"/>
</dbReference>
<feature type="non-terminal residue" evidence="2">
    <location>
        <position position="161"/>
    </location>
</feature>
<dbReference type="Gene3D" id="2.60.40.1140">
    <property type="entry name" value="Collagen-binding surface protein Cna, B-type domain"/>
    <property type="match status" value="2"/>
</dbReference>
<name>A0A1X1GVP2_STROR</name>
<dbReference type="AlphaFoldDB" id="A0A1X1GVP2"/>
<proteinExistence type="predicted"/>
<dbReference type="RefSeq" id="WP_142357337.1">
    <property type="nucleotide sequence ID" value="NZ_NCUG01000006.1"/>
</dbReference>
<evidence type="ECO:0000313" key="3">
    <source>
        <dbReference type="Proteomes" id="UP000193030"/>
    </source>
</evidence>
<gene>
    <name evidence="2" type="ORF">B7725_00030</name>
</gene>
<feature type="non-terminal residue" evidence="2">
    <location>
        <position position="1"/>
    </location>
</feature>
<dbReference type="InterPro" id="IPR008454">
    <property type="entry name" value="Collagen-bd_Cna-like_B-typ_dom"/>
</dbReference>
<accession>A0A1X1GVP2</accession>